<dbReference type="EMBL" id="LT629739">
    <property type="protein sequence ID" value="SDS83768.1"/>
    <property type="molecule type" value="Genomic_DNA"/>
</dbReference>
<dbReference type="Proteomes" id="UP000199700">
    <property type="component" value="Chromosome"/>
</dbReference>
<dbReference type="CDD" id="cd02440">
    <property type="entry name" value="AdoMet_MTases"/>
    <property type="match status" value="1"/>
</dbReference>
<gene>
    <name evidence="2" type="ORF">SAMN04489751_3003</name>
</gene>
<dbReference type="RefSeq" id="WP_092106766.1">
    <property type="nucleotide sequence ID" value="NZ_LT629739.1"/>
</dbReference>
<feature type="domain" description="Methyltransferase" evidence="1">
    <location>
        <begin position="60"/>
        <end position="146"/>
    </location>
</feature>
<protein>
    <submittedName>
        <fullName evidence="2">Methyltransferase domain-containing protein</fullName>
    </submittedName>
</protein>
<dbReference type="GO" id="GO:0008168">
    <property type="term" value="F:methyltransferase activity"/>
    <property type="evidence" value="ECO:0007669"/>
    <property type="project" value="UniProtKB-KW"/>
</dbReference>
<dbReference type="AlphaFoldDB" id="A0A1H1VG71"/>
<evidence type="ECO:0000259" key="1">
    <source>
        <dbReference type="Pfam" id="PF13649"/>
    </source>
</evidence>
<dbReference type="SUPFAM" id="SSF53335">
    <property type="entry name" value="S-adenosyl-L-methionine-dependent methyltransferases"/>
    <property type="match status" value="1"/>
</dbReference>
<dbReference type="InterPro" id="IPR041698">
    <property type="entry name" value="Methyltransf_25"/>
</dbReference>
<keyword evidence="2" id="KW-0489">Methyltransferase</keyword>
<proteinExistence type="predicted"/>
<dbReference type="Pfam" id="PF13649">
    <property type="entry name" value="Methyltransf_25"/>
    <property type="match status" value="1"/>
</dbReference>
<organism evidence="2 3">
    <name type="scientific">Brevibacterium sandarakinum</name>
    <dbReference type="NCBI Taxonomy" id="629680"/>
    <lineage>
        <taxon>Bacteria</taxon>
        <taxon>Bacillati</taxon>
        <taxon>Actinomycetota</taxon>
        <taxon>Actinomycetes</taxon>
        <taxon>Micrococcales</taxon>
        <taxon>Brevibacteriaceae</taxon>
        <taxon>Brevibacterium</taxon>
    </lineage>
</organism>
<evidence type="ECO:0000313" key="2">
    <source>
        <dbReference type="EMBL" id="SDS83768.1"/>
    </source>
</evidence>
<evidence type="ECO:0000313" key="3">
    <source>
        <dbReference type="Proteomes" id="UP000199700"/>
    </source>
</evidence>
<name>A0A1H1VG71_BRESA</name>
<dbReference type="InterPro" id="IPR029063">
    <property type="entry name" value="SAM-dependent_MTases_sf"/>
</dbReference>
<keyword evidence="3" id="KW-1185">Reference proteome</keyword>
<reference evidence="2" key="1">
    <citation type="submission" date="2016-10" db="EMBL/GenBank/DDBJ databases">
        <authorList>
            <person name="Varghese N."/>
            <person name="Submissions S."/>
        </authorList>
    </citation>
    <scope>NUCLEOTIDE SEQUENCE [LARGE SCALE GENOMIC DNA]</scope>
    <source>
        <strain evidence="2">DSM 22082</strain>
    </source>
</reference>
<dbReference type="Gene3D" id="3.40.50.150">
    <property type="entry name" value="Vaccinia Virus protein VP39"/>
    <property type="match status" value="1"/>
</dbReference>
<dbReference type="OrthoDB" id="4484556at2"/>
<accession>A0A1H1VG71</accession>
<sequence length="217" mass="22785">MTETIDFAPLDALNAAMAGHACDVVRADGTATRLNVQQWTSAPDATDHALFLDRCTGPTLDVGCGAGRLVGALTARGKKALGIDISLVAVKLAQERGAVAVHRSVFGDVPDEGCWQDALLADGNVGIGGDPVRLLRRIRQLVRPDGSVLVEVDAPGPGLVHESVRLRVKGQLTGAFNWSLVDAEAIVDVAAAAGFHGCRLHQHEGRYMAALTRDGQP</sequence>
<dbReference type="GO" id="GO:0032259">
    <property type="term" value="P:methylation"/>
    <property type="evidence" value="ECO:0007669"/>
    <property type="project" value="UniProtKB-KW"/>
</dbReference>
<dbReference type="STRING" id="629680.SAMN04489751_3003"/>
<keyword evidence="2" id="KW-0808">Transferase</keyword>